<dbReference type="InterPro" id="IPR008557">
    <property type="entry name" value="PhoX"/>
</dbReference>
<protein>
    <submittedName>
        <fullName evidence="1">Unannotated protein</fullName>
    </submittedName>
</protein>
<evidence type="ECO:0000313" key="1">
    <source>
        <dbReference type="EMBL" id="CAB4602122.1"/>
    </source>
</evidence>
<gene>
    <name evidence="1" type="ORF">UFOPK1852_00136</name>
</gene>
<dbReference type="AlphaFoldDB" id="A0A6J6GLA1"/>
<name>A0A6J6GLA1_9ZZZZ</name>
<dbReference type="Pfam" id="PF05787">
    <property type="entry name" value="PhoX"/>
    <property type="match status" value="1"/>
</dbReference>
<organism evidence="1">
    <name type="scientific">freshwater metagenome</name>
    <dbReference type="NCBI Taxonomy" id="449393"/>
    <lineage>
        <taxon>unclassified sequences</taxon>
        <taxon>metagenomes</taxon>
        <taxon>ecological metagenomes</taxon>
    </lineage>
</organism>
<accession>A0A6J6GLA1</accession>
<reference evidence="1" key="1">
    <citation type="submission" date="2020-05" db="EMBL/GenBank/DDBJ databases">
        <authorList>
            <person name="Chiriac C."/>
            <person name="Salcher M."/>
            <person name="Ghai R."/>
            <person name="Kavagutti S V."/>
        </authorList>
    </citation>
    <scope>NUCLEOTIDE SEQUENCE</scope>
</reference>
<sequence>MKLRYKISAVIGMVAVATTGTIAYSALNKPAYILATNDSVSLKPLIYAADVKSGTVVRGIPDGMGAYKNEEGRISLLSVHEIPSYSPLAQLSKSNSSQWGVSITKFDIATSAKLITRASDFIKDISYYNYNTGAYTNTPIGGAPAGTTKGLDWNISRFCSATLVQAGNLAFNSEGVTYGYEGPVFLSGEEDGDNGYARGFAFDMDGNGVQLPRMGLASWENLMPSLKPGINTVVMGNEDGSATDSQLFMYQGKKTTTGSFADKAGLTNGDVYVVNVPEIANDNAFRAKYGKNKAVDVTFKKTLWNANITDQQKDHAAQGTEFSRVEDGEWDPSNPNVFYFITTESNKDKGATAPNPAEPTFSRDGGAIWRLTFVDSQNPDKGAKLEMLLDGSEAPYLSKPDNLAVTKNGVLLIQEDPGNNGHLARIVAFRTSDSKLATIAEFNKEYFSTGGSKFMTTDEESSGIIEATDLFARSGDTKSYYLFNTQVHTTGVAASRPDLTWRTNKSKAAADKQAIEGGAYYLMTIANWDDVFK</sequence>
<proteinExistence type="predicted"/>
<dbReference type="EMBL" id="CAEZUS010000011">
    <property type="protein sequence ID" value="CAB4602122.1"/>
    <property type="molecule type" value="Genomic_DNA"/>
</dbReference>